<dbReference type="PROSITE" id="PS00548">
    <property type="entry name" value="RIBOSOMAL_S3"/>
    <property type="match status" value="1"/>
</dbReference>
<evidence type="ECO:0000256" key="3">
    <source>
        <dbReference type="ARBA" id="ARBA00022884"/>
    </source>
</evidence>
<dbReference type="GO" id="GO:0006412">
    <property type="term" value="P:translation"/>
    <property type="evidence" value="ECO:0007669"/>
    <property type="project" value="UniProtKB-UniRule"/>
</dbReference>
<evidence type="ECO:0000256" key="9">
    <source>
        <dbReference type="RuleBase" id="RU003624"/>
    </source>
</evidence>
<comment type="similarity">
    <text evidence="1 8 9">Belongs to the universal ribosomal protein uS3 family.</text>
</comment>
<dbReference type="PROSITE" id="PS50823">
    <property type="entry name" value="KH_TYPE_2"/>
    <property type="match status" value="1"/>
</dbReference>
<gene>
    <name evidence="8" type="primary">rpsC</name>
    <name evidence="11" type="ORF">A2841_01705</name>
</gene>
<dbReference type="PANTHER" id="PTHR11760:SF19">
    <property type="entry name" value="SMALL RIBOSOMAL SUBUNIT PROTEIN US3C"/>
    <property type="match status" value="1"/>
</dbReference>
<dbReference type="InterPro" id="IPR015946">
    <property type="entry name" value="KH_dom-like_a/b"/>
</dbReference>
<evidence type="ECO:0000313" key="11">
    <source>
        <dbReference type="EMBL" id="OGG43896.1"/>
    </source>
</evidence>
<evidence type="ECO:0000313" key="12">
    <source>
        <dbReference type="Proteomes" id="UP000178249"/>
    </source>
</evidence>
<dbReference type="Pfam" id="PF00189">
    <property type="entry name" value="Ribosomal_S3_C"/>
    <property type="match status" value="1"/>
</dbReference>
<evidence type="ECO:0000256" key="2">
    <source>
        <dbReference type="ARBA" id="ARBA00022730"/>
    </source>
</evidence>
<evidence type="ECO:0000256" key="1">
    <source>
        <dbReference type="ARBA" id="ARBA00010761"/>
    </source>
</evidence>
<dbReference type="InterPro" id="IPR057258">
    <property type="entry name" value="Ribosomal_uS3"/>
</dbReference>
<keyword evidence="2 8" id="KW-0699">rRNA-binding</keyword>
<comment type="caution">
    <text evidence="11">The sequence shown here is derived from an EMBL/GenBank/DDBJ whole genome shotgun (WGS) entry which is preliminary data.</text>
</comment>
<keyword evidence="5 8" id="KW-0687">Ribonucleoprotein</keyword>
<dbReference type="Pfam" id="PF07650">
    <property type="entry name" value="KH_2"/>
    <property type="match status" value="1"/>
</dbReference>
<dbReference type="EMBL" id="MFKP01000028">
    <property type="protein sequence ID" value="OGG43896.1"/>
    <property type="molecule type" value="Genomic_DNA"/>
</dbReference>
<dbReference type="CDD" id="cd02412">
    <property type="entry name" value="KH-II_30S_S3"/>
    <property type="match status" value="1"/>
</dbReference>
<evidence type="ECO:0000256" key="8">
    <source>
        <dbReference type="HAMAP-Rule" id="MF_01309"/>
    </source>
</evidence>
<dbReference type="InterPro" id="IPR009019">
    <property type="entry name" value="KH_sf_prok-type"/>
</dbReference>
<dbReference type="PANTHER" id="PTHR11760">
    <property type="entry name" value="30S/40S RIBOSOMAL PROTEIN S3"/>
    <property type="match status" value="1"/>
</dbReference>
<reference evidence="11 12" key="1">
    <citation type="journal article" date="2016" name="Nat. Commun.">
        <title>Thousands of microbial genomes shed light on interconnected biogeochemical processes in an aquifer system.</title>
        <authorList>
            <person name="Anantharaman K."/>
            <person name="Brown C.T."/>
            <person name="Hug L.A."/>
            <person name="Sharon I."/>
            <person name="Castelle C.J."/>
            <person name="Probst A.J."/>
            <person name="Thomas B.C."/>
            <person name="Singh A."/>
            <person name="Wilkins M.J."/>
            <person name="Karaoz U."/>
            <person name="Brodie E.L."/>
            <person name="Williams K.H."/>
            <person name="Hubbard S.S."/>
            <person name="Banfield J.F."/>
        </authorList>
    </citation>
    <scope>NUCLEOTIDE SEQUENCE [LARGE SCALE GENOMIC DNA]</scope>
</reference>
<dbReference type="InterPro" id="IPR004087">
    <property type="entry name" value="KH_dom"/>
</dbReference>
<evidence type="ECO:0000256" key="6">
    <source>
        <dbReference type="ARBA" id="ARBA00024998"/>
    </source>
</evidence>
<dbReference type="AlphaFoldDB" id="A0A1F6C3U9"/>
<dbReference type="GO" id="GO:0019843">
    <property type="term" value="F:rRNA binding"/>
    <property type="evidence" value="ECO:0007669"/>
    <property type="project" value="UniProtKB-UniRule"/>
</dbReference>
<sequence length="235" mass="26474">MTKIVHPYAHRLGILRDWKSRWFAGSAKKNREFIRTDAAIRTFLKTRLRGSYVSHIEIERSQKDLRVQIHTARPGMVIGRSGENATKLKKDLSQLMKTLKLSSVPNLHLDIIEIRSPESNAAIVAGMAVEGLEKRLPFRRVLKQTIDKAMANRDVQGVRIAVSGMLGAASMSRKEELKKGRIPLQTFRSDIDYAQDEAHLPLGTIGIKVWIYRGDVFADRTRTERGGSSENASRG</sequence>
<dbReference type="Proteomes" id="UP000178249">
    <property type="component" value="Unassembled WGS sequence"/>
</dbReference>
<organism evidence="11 12">
    <name type="scientific">Candidatus Kaiserbacteria bacterium RIFCSPHIGHO2_01_FULL_48_10</name>
    <dbReference type="NCBI Taxonomy" id="1798476"/>
    <lineage>
        <taxon>Bacteria</taxon>
        <taxon>Candidatus Kaiseribacteriota</taxon>
    </lineage>
</organism>
<dbReference type="SUPFAM" id="SSF54821">
    <property type="entry name" value="Ribosomal protein S3 C-terminal domain"/>
    <property type="match status" value="1"/>
</dbReference>
<keyword evidence="4 8" id="KW-0689">Ribosomal protein</keyword>
<feature type="domain" description="KH type-2" evidence="10">
    <location>
        <begin position="40"/>
        <end position="115"/>
    </location>
</feature>
<dbReference type="InterPro" id="IPR018280">
    <property type="entry name" value="Ribosomal_uS3_CS"/>
</dbReference>
<dbReference type="GO" id="GO:0003735">
    <property type="term" value="F:structural constituent of ribosome"/>
    <property type="evidence" value="ECO:0007669"/>
    <property type="project" value="InterPro"/>
</dbReference>
<name>A0A1F6C3U9_9BACT</name>
<dbReference type="InterPro" id="IPR001351">
    <property type="entry name" value="Ribosomal_uS3_C"/>
</dbReference>
<proteinExistence type="inferred from homology"/>
<dbReference type="Gene3D" id="3.30.300.20">
    <property type="match status" value="1"/>
</dbReference>
<dbReference type="HAMAP" id="MF_01309_B">
    <property type="entry name" value="Ribosomal_uS3_B"/>
    <property type="match status" value="1"/>
</dbReference>
<dbReference type="GO" id="GO:0003729">
    <property type="term" value="F:mRNA binding"/>
    <property type="evidence" value="ECO:0007669"/>
    <property type="project" value="UniProtKB-UniRule"/>
</dbReference>
<comment type="subunit">
    <text evidence="8">Part of the 30S ribosomal subunit. Forms a tight complex with proteins S10 and S14.</text>
</comment>
<dbReference type="InterPro" id="IPR004044">
    <property type="entry name" value="KH_dom_type_2"/>
</dbReference>
<comment type="function">
    <text evidence="6 8">Binds the lower part of the 30S subunit head. Binds mRNA in the 70S ribosome, positioning it for translation.</text>
</comment>
<evidence type="ECO:0000256" key="5">
    <source>
        <dbReference type="ARBA" id="ARBA00023274"/>
    </source>
</evidence>
<dbReference type="FunFam" id="3.30.300.20:FF:000001">
    <property type="entry name" value="30S ribosomal protein S3"/>
    <property type="match status" value="1"/>
</dbReference>
<dbReference type="InterPro" id="IPR036419">
    <property type="entry name" value="Ribosomal_S3_C_sf"/>
</dbReference>
<dbReference type="SUPFAM" id="SSF54814">
    <property type="entry name" value="Prokaryotic type KH domain (KH-domain type II)"/>
    <property type="match status" value="1"/>
</dbReference>
<dbReference type="InterPro" id="IPR005704">
    <property type="entry name" value="Ribosomal_uS3_bac-typ"/>
</dbReference>
<dbReference type="NCBIfam" id="TIGR01009">
    <property type="entry name" value="rpsC_bact"/>
    <property type="match status" value="1"/>
</dbReference>
<dbReference type="GO" id="GO:0022627">
    <property type="term" value="C:cytosolic small ribosomal subunit"/>
    <property type="evidence" value="ECO:0007669"/>
    <property type="project" value="TreeGrafter"/>
</dbReference>
<protein>
    <recommendedName>
        <fullName evidence="7 8">Small ribosomal subunit protein uS3</fullName>
    </recommendedName>
</protein>
<keyword evidence="3 8" id="KW-0694">RNA-binding</keyword>
<accession>A0A1F6C3U9</accession>
<evidence type="ECO:0000259" key="10">
    <source>
        <dbReference type="PROSITE" id="PS50823"/>
    </source>
</evidence>
<dbReference type="Gene3D" id="3.30.1140.32">
    <property type="entry name" value="Ribosomal protein S3, C-terminal domain"/>
    <property type="match status" value="1"/>
</dbReference>
<dbReference type="SMART" id="SM00322">
    <property type="entry name" value="KH"/>
    <property type="match status" value="1"/>
</dbReference>
<evidence type="ECO:0000256" key="7">
    <source>
        <dbReference type="ARBA" id="ARBA00035257"/>
    </source>
</evidence>
<evidence type="ECO:0000256" key="4">
    <source>
        <dbReference type="ARBA" id="ARBA00022980"/>
    </source>
</evidence>